<feature type="transmembrane region" description="Helical" evidence="7">
    <location>
        <begin position="186"/>
        <end position="205"/>
    </location>
</feature>
<feature type="transmembrane region" description="Helical" evidence="7">
    <location>
        <begin position="367"/>
        <end position="387"/>
    </location>
</feature>
<evidence type="ECO:0000259" key="8">
    <source>
        <dbReference type="PROSITE" id="PS50850"/>
    </source>
</evidence>
<feature type="compositionally biased region" description="Basic and acidic residues" evidence="6">
    <location>
        <begin position="39"/>
        <end position="53"/>
    </location>
</feature>
<dbReference type="PRINTS" id="PR01036">
    <property type="entry name" value="TCRTETB"/>
</dbReference>
<dbReference type="CDD" id="cd17502">
    <property type="entry name" value="MFS_Azr1_MDR_like"/>
    <property type="match status" value="1"/>
</dbReference>
<dbReference type="PROSITE" id="PS50850">
    <property type="entry name" value="MFS"/>
    <property type="match status" value="1"/>
</dbReference>
<protein>
    <recommendedName>
        <fullName evidence="8">Major facilitator superfamily (MFS) profile domain-containing protein</fullName>
    </recommendedName>
</protein>
<proteinExistence type="predicted"/>
<feature type="transmembrane region" description="Helical" evidence="7">
    <location>
        <begin position="523"/>
        <end position="545"/>
    </location>
</feature>
<feature type="transmembrane region" description="Helical" evidence="7">
    <location>
        <begin position="290"/>
        <end position="310"/>
    </location>
</feature>
<evidence type="ECO:0000313" key="9">
    <source>
        <dbReference type="EMBL" id="AEO69793.1"/>
    </source>
</evidence>
<accession>G2RCK2</accession>
<reference evidence="9 10" key="1">
    <citation type="journal article" date="2011" name="Nat. Biotechnol.">
        <title>Comparative genomic analysis of the thermophilic biomass-degrading fungi Myceliophthora thermophila and Thielavia terrestris.</title>
        <authorList>
            <person name="Berka R.M."/>
            <person name="Grigoriev I.V."/>
            <person name="Otillar R."/>
            <person name="Salamov A."/>
            <person name="Grimwood J."/>
            <person name="Reid I."/>
            <person name="Ishmael N."/>
            <person name="John T."/>
            <person name="Darmond C."/>
            <person name="Moisan M.-C."/>
            <person name="Henrissat B."/>
            <person name="Coutinho P.M."/>
            <person name="Lombard V."/>
            <person name="Natvig D.O."/>
            <person name="Lindquist E."/>
            <person name="Schmutz J."/>
            <person name="Lucas S."/>
            <person name="Harris P."/>
            <person name="Powlowski J."/>
            <person name="Bellemare A."/>
            <person name="Taylor D."/>
            <person name="Butler G."/>
            <person name="de Vries R.P."/>
            <person name="Allijn I.E."/>
            <person name="van den Brink J."/>
            <person name="Ushinsky S."/>
            <person name="Storms R."/>
            <person name="Powell A.J."/>
            <person name="Paulsen I.T."/>
            <person name="Elbourne L.D.H."/>
            <person name="Baker S.E."/>
            <person name="Magnuson J."/>
            <person name="LaBoissiere S."/>
            <person name="Clutterbuck A.J."/>
            <person name="Martinez D."/>
            <person name="Wogulis M."/>
            <person name="de Leon A.L."/>
            <person name="Rey M.W."/>
            <person name="Tsang A."/>
        </authorList>
    </citation>
    <scope>NUCLEOTIDE SEQUENCE [LARGE SCALE GENOMIC DNA]</scope>
    <source>
        <strain evidence="10">ATCC 38088 / NRRL 8126</strain>
    </source>
</reference>
<keyword evidence="4 7" id="KW-1133">Transmembrane helix</keyword>
<gene>
    <name evidence="9" type="ORF">THITE_2120518</name>
</gene>
<feature type="transmembrane region" description="Helical" evidence="7">
    <location>
        <begin position="459"/>
        <end position="478"/>
    </location>
</feature>
<feature type="transmembrane region" description="Helical" evidence="7">
    <location>
        <begin position="330"/>
        <end position="347"/>
    </location>
</feature>
<feature type="transmembrane region" description="Helical" evidence="7">
    <location>
        <begin position="394"/>
        <end position="414"/>
    </location>
</feature>
<evidence type="ECO:0000256" key="3">
    <source>
        <dbReference type="ARBA" id="ARBA00022692"/>
    </source>
</evidence>
<feature type="transmembrane region" description="Helical" evidence="7">
    <location>
        <begin position="217"/>
        <end position="237"/>
    </location>
</feature>
<keyword evidence="10" id="KW-1185">Reference proteome</keyword>
<dbReference type="PANTHER" id="PTHR23501:SF199">
    <property type="entry name" value="MFS EFFLUX TRANSPORTER INPD-RELATED"/>
    <property type="match status" value="1"/>
</dbReference>
<feature type="transmembrane region" description="Helical" evidence="7">
    <location>
        <begin position="99"/>
        <end position="117"/>
    </location>
</feature>
<evidence type="ECO:0000256" key="2">
    <source>
        <dbReference type="ARBA" id="ARBA00022448"/>
    </source>
</evidence>
<keyword evidence="5 7" id="KW-0472">Membrane</keyword>
<evidence type="ECO:0000256" key="4">
    <source>
        <dbReference type="ARBA" id="ARBA00022989"/>
    </source>
</evidence>
<keyword evidence="2" id="KW-0813">Transport</keyword>
<evidence type="ECO:0000256" key="5">
    <source>
        <dbReference type="ARBA" id="ARBA00023136"/>
    </source>
</evidence>
<sequence length="567" mass="60351">MAISTPVQAMTSLETKLAPAEAEDDIRSQTLQGNTGEADGEKHESHKEGDAEAQHPSTTGLVLIAAGLCLSVFLVSLDQTIVSNAIPKITDEFGSTGDIGWYGSAFLLAVAAFQLFYGKAYSFFSIKIIFMLAIGLFELGSLVCALAPTSPALIVGRAIAGLGAAGIMPGAIIIISHSVPLRRRPIFLGSMGGMFGIASVCGPLLGGVFTDRLTWRWCFYINLPFGGFAALTILLFFKPPDRPVLAQMSILDRVKKIDWLGLLVFIPSIVSLLLALQWGGVTYPWKNGRIIGLFVVFGVTAIAFGIVQFWRKDDAIIPPRIITQRSVAAGVWYALFNAAGFMIVVYYTPIWHQVIGHVSAVDSGVRLLPVLIGLVITVMLSGALVSVFGYYTPFMILASILAPIGEGLMFTWTVDTTFGQWFGYEALTGLAVGMGMQQPLVAVQTVLPIDDVPVATSAVAFAQTLGGAIFIAIAQVVFQNVLIANLPAGNYDRSGLLTAGVTDIITKVPPQLLPSILVAFNEALTHVYIVSICMSALTIVGSLAMEWRSVKKKTSSGASKEPAGGQA</sequence>
<dbReference type="FunFam" id="1.20.1250.20:FF:000196">
    <property type="entry name" value="MFS toxin efflux pump (AflT)"/>
    <property type="match status" value="1"/>
</dbReference>
<feature type="transmembrane region" description="Helical" evidence="7">
    <location>
        <begin position="257"/>
        <end position="278"/>
    </location>
</feature>
<comment type="subcellular location">
    <subcellularLocation>
        <location evidence="1">Membrane</location>
        <topology evidence="1">Multi-pass membrane protein</topology>
    </subcellularLocation>
</comment>
<dbReference type="GO" id="GO:0005886">
    <property type="term" value="C:plasma membrane"/>
    <property type="evidence" value="ECO:0007669"/>
    <property type="project" value="TreeGrafter"/>
</dbReference>
<dbReference type="FunFam" id="1.20.1720.10:FF:000012">
    <property type="entry name" value="MFS toxin efflux pump (AflT)"/>
    <property type="match status" value="1"/>
</dbReference>
<dbReference type="InterPro" id="IPR036259">
    <property type="entry name" value="MFS_trans_sf"/>
</dbReference>
<dbReference type="PANTHER" id="PTHR23501">
    <property type="entry name" value="MAJOR FACILITATOR SUPERFAMILY"/>
    <property type="match status" value="1"/>
</dbReference>
<dbReference type="GO" id="GO:0022857">
    <property type="term" value="F:transmembrane transporter activity"/>
    <property type="evidence" value="ECO:0007669"/>
    <property type="project" value="InterPro"/>
</dbReference>
<dbReference type="Proteomes" id="UP000008181">
    <property type="component" value="Chromosome 5"/>
</dbReference>
<dbReference type="OrthoDB" id="10021397at2759"/>
<dbReference type="AlphaFoldDB" id="G2RCK2"/>
<evidence type="ECO:0000256" key="6">
    <source>
        <dbReference type="SAM" id="MobiDB-lite"/>
    </source>
</evidence>
<dbReference type="InterPro" id="IPR020846">
    <property type="entry name" value="MFS_dom"/>
</dbReference>
<organism evidence="9 10">
    <name type="scientific">Thermothielavioides terrestris (strain ATCC 38088 / NRRL 8126)</name>
    <name type="common">Thielavia terrestris</name>
    <dbReference type="NCBI Taxonomy" id="578455"/>
    <lineage>
        <taxon>Eukaryota</taxon>
        <taxon>Fungi</taxon>
        <taxon>Dikarya</taxon>
        <taxon>Ascomycota</taxon>
        <taxon>Pezizomycotina</taxon>
        <taxon>Sordariomycetes</taxon>
        <taxon>Sordariomycetidae</taxon>
        <taxon>Sordariales</taxon>
        <taxon>Chaetomiaceae</taxon>
        <taxon>Thermothielavioides</taxon>
        <taxon>Thermothielavioides terrestris</taxon>
    </lineage>
</organism>
<feature type="domain" description="Major facilitator superfamily (MFS) profile" evidence="8">
    <location>
        <begin position="64"/>
        <end position="553"/>
    </location>
</feature>
<dbReference type="Gene3D" id="1.20.1250.20">
    <property type="entry name" value="MFS general substrate transporter like domains"/>
    <property type="match status" value="1"/>
</dbReference>
<dbReference type="RefSeq" id="XP_003656129.1">
    <property type="nucleotide sequence ID" value="XM_003656081.1"/>
</dbReference>
<dbReference type="GeneID" id="11519359"/>
<name>G2RCK2_THETT</name>
<dbReference type="SUPFAM" id="SSF103473">
    <property type="entry name" value="MFS general substrate transporter"/>
    <property type="match status" value="1"/>
</dbReference>
<dbReference type="eggNOG" id="KOG0254">
    <property type="taxonomic scope" value="Eukaryota"/>
</dbReference>
<dbReference type="InterPro" id="IPR011701">
    <property type="entry name" value="MFS"/>
</dbReference>
<evidence type="ECO:0000313" key="10">
    <source>
        <dbReference type="Proteomes" id="UP000008181"/>
    </source>
</evidence>
<dbReference type="KEGG" id="ttt:THITE_2120518"/>
<feature type="region of interest" description="Disordered" evidence="6">
    <location>
        <begin position="16"/>
        <end position="54"/>
    </location>
</feature>
<dbReference type="Pfam" id="PF07690">
    <property type="entry name" value="MFS_1"/>
    <property type="match status" value="1"/>
</dbReference>
<feature type="transmembrane region" description="Helical" evidence="7">
    <location>
        <begin position="154"/>
        <end position="174"/>
    </location>
</feature>
<dbReference type="HOGENOM" id="CLU_000960_22_1_1"/>
<dbReference type="EMBL" id="CP003013">
    <property type="protein sequence ID" value="AEO69793.1"/>
    <property type="molecule type" value="Genomic_DNA"/>
</dbReference>
<keyword evidence="3 7" id="KW-0812">Transmembrane</keyword>
<feature type="transmembrane region" description="Helical" evidence="7">
    <location>
        <begin position="426"/>
        <end position="447"/>
    </location>
</feature>
<feature type="transmembrane region" description="Helical" evidence="7">
    <location>
        <begin position="61"/>
        <end position="79"/>
    </location>
</feature>
<evidence type="ECO:0000256" key="7">
    <source>
        <dbReference type="SAM" id="Phobius"/>
    </source>
</evidence>
<evidence type="ECO:0000256" key="1">
    <source>
        <dbReference type="ARBA" id="ARBA00004141"/>
    </source>
</evidence>
<feature type="transmembrane region" description="Helical" evidence="7">
    <location>
        <begin position="129"/>
        <end position="148"/>
    </location>
</feature>